<keyword evidence="2" id="KW-0689">Ribosomal protein</keyword>
<dbReference type="Pfam" id="PF01281">
    <property type="entry name" value="Ribosomal_L9_N"/>
    <property type="match status" value="1"/>
</dbReference>
<dbReference type="InterPro" id="IPR009027">
    <property type="entry name" value="Ribosomal_bL9/RNase_H1_N"/>
</dbReference>
<accession>A0AAN7WFC1</accession>
<name>A0AAN7WFC1_9PEZI</name>
<feature type="domain" description="Ribosomal protein L9" evidence="4">
    <location>
        <begin position="49"/>
        <end position="87"/>
    </location>
</feature>
<evidence type="ECO:0000313" key="5">
    <source>
        <dbReference type="EMBL" id="KAK5697966.1"/>
    </source>
</evidence>
<gene>
    <name evidence="5" type="ORF">LTR97_006926</name>
</gene>
<dbReference type="Gene3D" id="3.40.5.10">
    <property type="entry name" value="Ribosomal protein L9, N-terminal domain"/>
    <property type="match status" value="1"/>
</dbReference>
<evidence type="ECO:0000256" key="1">
    <source>
        <dbReference type="ARBA" id="ARBA00010605"/>
    </source>
</evidence>
<dbReference type="AlphaFoldDB" id="A0AAN7WFC1"/>
<dbReference type="EMBL" id="JAVRQU010000010">
    <property type="protein sequence ID" value="KAK5697966.1"/>
    <property type="molecule type" value="Genomic_DNA"/>
</dbReference>
<evidence type="ECO:0000256" key="2">
    <source>
        <dbReference type="ARBA" id="ARBA00022980"/>
    </source>
</evidence>
<evidence type="ECO:0000259" key="4">
    <source>
        <dbReference type="Pfam" id="PF01281"/>
    </source>
</evidence>
<keyword evidence="3" id="KW-0687">Ribonucleoprotein</keyword>
<dbReference type="Proteomes" id="UP001310594">
    <property type="component" value="Unassembled WGS sequence"/>
</dbReference>
<dbReference type="PANTHER" id="PTHR21368">
    <property type="entry name" value="50S RIBOSOMAL PROTEIN L9"/>
    <property type="match status" value="1"/>
</dbReference>
<organism evidence="5 6">
    <name type="scientific">Elasticomyces elasticus</name>
    <dbReference type="NCBI Taxonomy" id="574655"/>
    <lineage>
        <taxon>Eukaryota</taxon>
        <taxon>Fungi</taxon>
        <taxon>Dikarya</taxon>
        <taxon>Ascomycota</taxon>
        <taxon>Pezizomycotina</taxon>
        <taxon>Dothideomycetes</taxon>
        <taxon>Dothideomycetidae</taxon>
        <taxon>Mycosphaerellales</taxon>
        <taxon>Teratosphaeriaceae</taxon>
        <taxon>Elasticomyces</taxon>
    </lineage>
</organism>
<dbReference type="GO" id="GO:0006412">
    <property type="term" value="P:translation"/>
    <property type="evidence" value="ECO:0007669"/>
    <property type="project" value="InterPro"/>
</dbReference>
<comment type="similarity">
    <text evidence="1">Belongs to the bacterial ribosomal protein bL9 family.</text>
</comment>
<reference evidence="5" key="1">
    <citation type="submission" date="2023-08" db="EMBL/GenBank/DDBJ databases">
        <title>Black Yeasts Isolated from many extreme environments.</title>
        <authorList>
            <person name="Coleine C."/>
            <person name="Stajich J.E."/>
            <person name="Selbmann L."/>
        </authorList>
    </citation>
    <scope>NUCLEOTIDE SEQUENCE</scope>
    <source>
        <strain evidence="5">CCFEE 5810</strain>
    </source>
</reference>
<sequence>MSSSLRPIASAQCSLTARSYLAAGFPSLAISAQQVRGKKKLANTSSAVPVRLLKNVETFGRKGSIVPISPGLMRNNWFPRRVAEYMTLPEQRSLRQKGLPIERDFDYDPSFKATPTLSTSAGDSTGSMSRLDKQDASMFQRASLDPARLTPERCVELLEIFVPSRGLEFYRQPIIEEAPLPPAPMEAKKPAKSFGFGAGAELMAARAHAAEEAKKPKPKVQGESGQAIYGSVSTHDVLMAVRAAMAGNDEARMVVIREDDVKFVDAEETDRVKMVGTFVVEIKVKNVEEGVKRNVKVIAQEIV</sequence>
<dbReference type="InterPro" id="IPR020070">
    <property type="entry name" value="Ribosomal_bL9_N"/>
</dbReference>
<dbReference type="InterPro" id="IPR036935">
    <property type="entry name" value="Ribosomal_bL9_N_sf"/>
</dbReference>
<dbReference type="SUPFAM" id="SSF55658">
    <property type="entry name" value="L9 N-domain-like"/>
    <property type="match status" value="1"/>
</dbReference>
<proteinExistence type="inferred from homology"/>
<evidence type="ECO:0000256" key="3">
    <source>
        <dbReference type="ARBA" id="ARBA00023274"/>
    </source>
</evidence>
<dbReference type="GO" id="GO:0003735">
    <property type="term" value="F:structural constituent of ribosome"/>
    <property type="evidence" value="ECO:0007669"/>
    <property type="project" value="InterPro"/>
</dbReference>
<dbReference type="InterPro" id="IPR000244">
    <property type="entry name" value="Ribosomal_bL9"/>
</dbReference>
<evidence type="ECO:0000313" key="6">
    <source>
        <dbReference type="Proteomes" id="UP001310594"/>
    </source>
</evidence>
<dbReference type="GO" id="GO:0005840">
    <property type="term" value="C:ribosome"/>
    <property type="evidence" value="ECO:0007669"/>
    <property type="project" value="UniProtKB-KW"/>
</dbReference>
<protein>
    <recommendedName>
        <fullName evidence="4">Ribosomal protein L9 domain-containing protein</fullName>
    </recommendedName>
</protein>
<comment type="caution">
    <text evidence="5">The sequence shown here is derived from an EMBL/GenBank/DDBJ whole genome shotgun (WGS) entry which is preliminary data.</text>
</comment>
<dbReference type="GO" id="GO:1990904">
    <property type="term" value="C:ribonucleoprotein complex"/>
    <property type="evidence" value="ECO:0007669"/>
    <property type="project" value="UniProtKB-KW"/>
</dbReference>